<evidence type="ECO:0000313" key="3">
    <source>
        <dbReference type="Proteomes" id="UP000054350"/>
    </source>
</evidence>
<reference evidence="2 3" key="1">
    <citation type="submission" date="2009-11" db="EMBL/GenBank/DDBJ databases">
        <title>Annotation of Allomyces macrogynus ATCC 38327.</title>
        <authorList>
            <consortium name="The Broad Institute Genome Sequencing Platform"/>
            <person name="Russ C."/>
            <person name="Cuomo C."/>
            <person name="Burger G."/>
            <person name="Gray M.W."/>
            <person name="Holland P.W.H."/>
            <person name="King N."/>
            <person name="Lang F.B.F."/>
            <person name="Roger A.J."/>
            <person name="Ruiz-Trillo I."/>
            <person name="Young S.K."/>
            <person name="Zeng Q."/>
            <person name="Gargeya S."/>
            <person name="Fitzgerald M."/>
            <person name="Haas B."/>
            <person name="Abouelleil A."/>
            <person name="Alvarado L."/>
            <person name="Arachchi H.M."/>
            <person name="Berlin A."/>
            <person name="Chapman S.B."/>
            <person name="Gearin G."/>
            <person name="Goldberg J."/>
            <person name="Griggs A."/>
            <person name="Gujja S."/>
            <person name="Hansen M."/>
            <person name="Heiman D."/>
            <person name="Howarth C."/>
            <person name="Larimer J."/>
            <person name="Lui A."/>
            <person name="MacDonald P.J.P."/>
            <person name="McCowen C."/>
            <person name="Montmayeur A."/>
            <person name="Murphy C."/>
            <person name="Neiman D."/>
            <person name="Pearson M."/>
            <person name="Priest M."/>
            <person name="Roberts A."/>
            <person name="Saif S."/>
            <person name="Shea T."/>
            <person name="Sisk P."/>
            <person name="Stolte C."/>
            <person name="Sykes S."/>
            <person name="Wortman J."/>
            <person name="Nusbaum C."/>
            <person name="Birren B."/>
        </authorList>
    </citation>
    <scope>NUCLEOTIDE SEQUENCE [LARGE SCALE GENOMIC DNA]</scope>
    <source>
        <strain evidence="2 3">ATCC 38327</strain>
    </source>
</reference>
<feature type="compositionally biased region" description="Low complexity" evidence="1">
    <location>
        <begin position="178"/>
        <end position="188"/>
    </location>
</feature>
<feature type="region of interest" description="Disordered" evidence="1">
    <location>
        <begin position="354"/>
        <end position="376"/>
    </location>
</feature>
<sequence length="376" mass="39575">MHANISQGSSTTTATSPPRFVQYAYTVRGGTPLARTWSVAGVPSDHTLLVPIASIIETLLAPGVPMIDDSRIADVAERVTASSLQMLAGSDRLAYLKWTRGRQLAQLQGGASLFRRDEVGRAKPPTLRVPQHTGGAVALVAVEDVGQVAPPSDDTDDNDDDIVFPSLPFPPHARARGSSSTPTPASIAAARRSVPAWIRRLQDEGEDSDSDVEYEGIASTAVSSSDESEAADPMDVDDFSLTQVVDSISSQPLQMGPLHPVMATPALDAAGALVRMRRSGGIIEPVVTQQSVDETEGMLAAVDRDEWVDERGDADMNDGEVDAADHGEAAHEIDAEAAAADAPFWSTDADAIAELGKDAPPPHAAPMPEPAADIPR</sequence>
<reference evidence="3" key="2">
    <citation type="submission" date="2009-11" db="EMBL/GenBank/DDBJ databases">
        <title>The Genome Sequence of Allomyces macrogynus strain ATCC 38327.</title>
        <authorList>
            <consortium name="The Broad Institute Genome Sequencing Platform"/>
            <person name="Russ C."/>
            <person name="Cuomo C."/>
            <person name="Shea T."/>
            <person name="Young S.K."/>
            <person name="Zeng Q."/>
            <person name="Koehrsen M."/>
            <person name="Haas B."/>
            <person name="Borodovsky M."/>
            <person name="Guigo R."/>
            <person name="Alvarado L."/>
            <person name="Berlin A."/>
            <person name="Borenstein D."/>
            <person name="Chen Z."/>
            <person name="Engels R."/>
            <person name="Freedman E."/>
            <person name="Gellesch M."/>
            <person name="Goldberg J."/>
            <person name="Griggs A."/>
            <person name="Gujja S."/>
            <person name="Heiman D."/>
            <person name="Hepburn T."/>
            <person name="Howarth C."/>
            <person name="Jen D."/>
            <person name="Larson L."/>
            <person name="Lewis B."/>
            <person name="Mehta T."/>
            <person name="Park D."/>
            <person name="Pearson M."/>
            <person name="Roberts A."/>
            <person name="Saif S."/>
            <person name="Shenoy N."/>
            <person name="Sisk P."/>
            <person name="Stolte C."/>
            <person name="Sykes S."/>
            <person name="Walk T."/>
            <person name="White J."/>
            <person name="Yandava C."/>
            <person name="Burger G."/>
            <person name="Gray M.W."/>
            <person name="Holland P.W.H."/>
            <person name="King N."/>
            <person name="Lang F.B.F."/>
            <person name="Roger A.J."/>
            <person name="Ruiz-Trillo I."/>
            <person name="Lander E."/>
            <person name="Nusbaum C."/>
        </authorList>
    </citation>
    <scope>NUCLEOTIDE SEQUENCE [LARGE SCALE GENOMIC DNA]</scope>
    <source>
        <strain evidence="3">ATCC 38327</strain>
    </source>
</reference>
<evidence type="ECO:0000256" key="1">
    <source>
        <dbReference type="SAM" id="MobiDB-lite"/>
    </source>
</evidence>
<evidence type="ECO:0000313" key="2">
    <source>
        <dbReference type="EMBL" id="KNE65610.1"/>
    </source>
</evidence>
<gene>
    <name evidence="2" type="ORF">AMAG_19189</name>
</gene>
<feature type="region of interest" description="Disordered" evidence="1">
    <location>
        <begin position="147"/>
        <end position="188"/>
    </location>
</feature>
<feature type="compositionally biased region" description="Pro residues" evidence="1">
    <location>
        <begin position="359"/>
        <end position="369"/>
    </location>
</feature>
<keyword evidence="3" id="KW-1185">Reference proteome</keyword>
<accession>A0A0L0STA0</accession>
<proteinExistence type="predicted"/>
<dbReference type="Proteomes" id="UP000054350">
    <property type="component" value="Unassembled WGS sequence"/>
</dbReference>
<protein>
    <submittedName>
        <fullName evidence="2">Uncharacterized protein</fullName>
    </submittedName>
</protein>
<name>A0A0L0STA0_ALLM3</name>
<dbReference type="VEuPathDB" id="FungiDB:AMAG_19189"/>
<feature type="compositionally biased region" description="Acidic residues" evidence="1">
    <location>
        <begin position="153"/>
        <end position="162"/>
    </location>
</feature>
<organism evidence="2 3">
    <name type="scientific">Allomyces macrogynus (strain ATCC 38327)</name>
    <name type="common">Allomyces javanicus var. macrogynus</name>
    <dbReference type="NCBI Taxonomy" id="578462"/>
    <lineage>
        <taxon>Eukaryota</taxon>
        <taxon>Fungi</taxon>
        <taxon>Fungi incertae sedis</taxon>
        <taxon>Blastocladiomycota</taxon>
        <taxon>Blastocladiomycetes</taxon>
        <taxon>Blastocladiales</taxon>
        <taxon>Blastocladiaceae</taxon>
        <taxon>Allomyces</taxon>
    </lineage>
</organism>
<dbReference type="EMBL" id="GG745348">
    <property type="protein sequence ID" value="KNE65610.1"/>
    <property type="molecule type" value="Genomic_DNA"/>
</dbReference>
<dbReference type="AlphaFoldDB" id="A0A0L0STA0"/>